<keyword evidence="7 9" id="KW-0067">ATP-binding</keyword>
<gene>
    <name evidence="9" type="primary">buk</name>
    <name evidence="11" type="ORF">RUMHYD_01173</name>
</gene>
<dbReference type="SUPFAM" id="SSF53067">
    <property type="entry name" value="Actin-like ATPase domain"/>
    <property type="match status" value="2"/>
</dbReference>
<dbReference type="NCBIfam" id="TIGR02707">
    <property type="entry name" value="butyr_kinase"/>
    <property type="match status" value="1"/>
</dbReference>
<evidence type="ECO:0000256" key="10">
    <source>
        <dbReference type="RuleBase" id="RU003835"/>
    </source>
</evidence>
<dbReference type="InterPro" id="IPR023865">
    <property type="entry name" value="Aliphatic_acid_kinase_CS"/>
</dbReference>
<reference evidence="11 12" key="1">
    <citation type="submission" date="2009-01" db="EMBL/GenBank/DDBJ databases">
        <authorList>
            <person name="Fulton L."/>
            <person name="Clifton S."/>
            <person name="Fulton B."/>
            <person name="Xu J."/>
            <person name="Minx P."/>
            <person name="Pepin K.H."/>
            <person name="Johnson M."/>
            <person name="Bhonagiri V."/>
            <person name="Nash W.E."/>
            <person name="Mardis E.R."/>
            <person name="Wilson R.K."/>
        </authorList>
    </citation>
    <scope>NUCLEOTIDE SEQUENCE [LARGE SCALE GENOMIC DNA]</scope>
    <source>
        <strain evidence="12">DSM 10507 / JCM 14656 / S5a33</strain>
    </source>
</reference>
<evidence type="ECO:0000256" key="1">
    <source>
        <dbReference type="ARBA" id="ARBA00004496"/>
    </source>
</evidence>
<dbReference type="PATRIC" id="fig|476272.21.peg.2520"/>
<dbReference type="HOGENOM" id="CLU_048716_0_0_9"/>
<dbReference type="Gene3D" id="3.30.420.40">
    <property type="match status" value="2"/>
</dbReference>
<sequence>MINFGSTSTKISVFENTAERLKVSVKHLPEELALYRTVGEQKEFREETVVRTLKEQGFQLEQFQAIASRGGNCRPVPGGIYRINEAMLEDIKSGRYGIHATGVGCEVAFELGKKFRIPALTADPPIADEFCELARFSGKKELPRISSGHVLNQKRTARIVAQMRGTSYEKSNMIVVHLGGGVSVGAHRRGKLIDMNNALDGEGPFSPERTGTIVVEEVIHLCFSGEYTEEEASRYFKGQGGLTSYLGTNNGEEIEKRIVSGDAYAKMVFQAMAYQVSKEIGGMYTVLEGKVDAIALTGGLAHSKCLTEEIKKRTGCLAPVYLVPGENEMVALAESSLRYLTGAEKAREYEEVITC</sequence>
<dbReference type="EC" id="2.7.2.7" evidence="9"/>
<dbReference type="eggNOG" id="COG3426">
    <property type="taxonomic scope" value="Bacteria"/>
</dbReference>
<organism evidence="11 12">
    <name type="scientific">Blautia hydrogenotrophica (strain DSM 10507 / JCM 14656 / S5a33)</name>
    <name type="common">Ruminococcus hydrogenotrophicus</name>
    <dbReference type="NCBI Taxonomy" id="476272"/>
    <lineage>
        <taxon>Bacteria</taxon>
        <taxon>Bacillati</taxon>
        <taxon>Bacillota</taxon>
        <taxon>Clostridia</taxon>
        <taxon>Lachnospirales</taxon>
        <taxon>Lachnospiraceae</taxon>
        <taxon>Blautia</taxon>
    </lineage>
</organism>
<keyword evidence="5 9" id="KW-0547">Nucleotide-binding</keyword>
<dbReference type="CDD" id="cd24011">
    <property type="entry name" value="ASKHA_NBD_BK"/>
    <property type="match status" value="1"/>
</dbReference>
<dbReference type="GO" id="GO:0006083">
    <property type="term" value="P:acetate metabolic process"/>
    <property type="evidence" value="ECO:0007669"/>
    <property type="project" value="TreeGrafter"/>
</dbReference>
<dbReference type="PROSITE" id="PS01076">
    <property type="entry name" value="ACETATE_KINASE_2"/>
    <property type="match status" value="1"/>
</dbReference>
<dbReference type="GO" id="GO:0005524">
    <property type="term" value="F:ATP binding"/>
    <property type="evidence" value="ECO:0007669"/>
    <property type="project" value="UniProtKB-KW"/>
</dbReference>
<protein>
    <recommendedName>
        <fullName evidence="9">Probable butyrate kinase</fullName>
        <shortName evidence="9">BK</shortName>
        <ecNumber evidence="9">2.7.2.7</ecNumber>
    </recommendedName>
    <alternativeName>
        <fullName evidence="9">Branched-chain carboxylic acid kinase</fullName>
    </alternativeName>
</protein>
<dbReference type="PANTHER" id="PTHR21060:SF3">
    <property type="entry name" value="BUTYRATE KINASE 2-RELATED"/>
    <property type="match status" value="1"/>
</dbReference>
<evidence type="ECO:0000256" key="9">
    <source>
        <dbReference type="HAMAP-Rule" id="MF_00542"/>
    </source>
</evidence>
<evidence type="ECO:0000256" key="2">
    <source>
        <dbReference type="ARBA" id="ARBA00008748"/>
    </source>
</evidence>
<dbReference type="PRINTS" id="PR00471">
    <property type="entry name" value="ACETATEKNASE"/>
</dbReference>
<dbReference type="EMBL" id="ACBZ01000055">
    <property type="protein sequence ID" value="EEG49879.1"/>
    <property type="molecule type" value="Genomic_DNA"/>
</dbReference>
<comment type="similarity">
    <text evidence="2 9 10">Belongs to the acetokinase family.</text>
</comment>
<comment type="subcellular location">
    <subcellularLocation>
        <location evidence="1 9">Cytoplasm</location>
    </subcellularLocation>
</comment>
<keyword evidence="6 9" id="KW-0418">Kinase</keyword>
<dbReference type="PANTHER" id="PTHR21060">
    <property type="entry name" value="ACETATE KINASE"/>
    <property type="match status" value="1"/>
</dbReference>
<dbReference type="GO" id="GO:0005737">
    <property type="term" value="C:cytoplasm"/>
    <property type="evidence" value="ECO:0007669"/>
    <property type="project" value="UniProtKB-SubCell"/>
</dbReference>
<evidence type="ECO:0000313" key="12">
    <source>
        <dbReference type="Proteomes" id="UP000003100"/>
    </source>
</evidence>
<evidence type="ECO:0000256" key="6">
    <source>
        <dbReference type="ARBA" id="ARBA00022777"/>
    </source>
</evidence>
<dbReference type="Pfam" id="PF00871">
    <property type="entry name" value="Acetate_kinase"/>
    <property type="match status" value="1"/>
</dbReference>
<accession>C0CK03</accession>
<reference evidence="11 12" key="2">
    <citation type="submission" date="2009-02" db="EMBL/GenBank/DDBJ databases">
        <title>Draft genome sequence of Blautia hydrogenotrophica DSM 10507 (Ruminococcus hydrogenotrophicus DSM 10507).</title>
        <authorList>
            <person name="Sudarsanam P."/>
            <person name="Ley R."/>
            <person name="Guruge J."/>
            <person name="Turnbaugh P.J."/>
            <person name="Mahowald M."/>
            <person name="Liep D."/>
            <person name="Gordon J."/>
        </authorList>
    </citation>
    <scope>NUCLEOTIDE SEQUENCE [LARGE SCALE GENOMIC DNA]</scope>
    <source>
        <strain evidence="12">DSM 10507 / JCM 14656 / S5a33</strain>
    </source>
</reference>
<keyword evidence="12" id="KW-1185">Reference proteome</keyword>
<dbReference type="NCBIfam" id="NF002834">
    <property type="entry name" value="PRK03011.1-5"/>
    <property type="match status" value="1"/>
</dbReference>
<evidence type="ECO:0000313" key="11">
    <source>
        <dbReference type="EMBL" id="EEG49879.1"/>
    </source>
</evidence>
<evidence type="ECO:0000256" key="8">
    <source>
        <dbReference type="ARBA" id="ARBA00048596"/>
    </source>
</evidence>
<dbReference type="Proteomes" id="UP000003100">
    <property type="component" value="Unassembled WGS sequence"/>
</dbReference>
<evidence type="ECO:0000256" key="7">
    <source>
        <dbReference type="ARBA" id="ARBA00022840"/>
    </source>
</evidence>
<dbReference type="GO" id="GO:0008776">
    <property type="term" value="F:acetate kinase activity"/>
    <property type="evidence" value="ECO:0007669"/>
    <property type="project" value="TreeGrafter"/>
</dbReference>
<evidence type="ECO:0000256" key="4">
    <source>
        <dbReference type="ARBA" id="ARBA00022679"/>
    </source>
</evidence>
<dbReference type="AlphaFoldDB" id="C0CK03"/>
<dbReference type="HAMAP" id="MF_00542">
    <property type="entry name" value="Butyrate_kinase"/>
    <property type="match status" value="1"/>
</dbReference>
<keyword evidence="3 9" id="KW-0963">Cytoplasm</keyword>
<comment type="catalytic activity">
    <reaction evidence="8 9">
        <text>butanoate + ATP = butanoyl phosphate + ADP</text>
        <dbReference type="Rhea" id="RHEA:13585"/>
        <dbReference type="ChEBI" id="CHEBI:17968"/>
        <dbReference type="ChEBI" id="CHEBI:30616"/>
        <dbReference type="ChEBI" id="CHEBI:58079"/>
        <dbReference type="ChEBI" id="CHEBI:456216"/>
        <dbReference type="EC" id="2.7.2.7"/>
    </reaction>
</comment>
<evidence type="ECO:0000256" key="5">
    <source>
        <dbReference type="ARBA" id="ARBA00022741"/>
    </source>
</evidence>
<dbReference type="GO" id="GO:0047761">
    <property type="term" value="F:butyrate kinase activity"/>
    <property type="evidence" value="ECO:0007669"/>
    <property type="project" value="UniProtKB-UniRule"/>
</dbReference>
<proteinExistence type="inferred from homology"/>
<evidence type="ECO:0000256" key="3">
    <source>
        <dbReference type="ARBA" id="ARBA00022490"/>
    </source>
</evidence>
<dbReference type="InterPro" id="IPR043129">
    <property type="entry name" value="ATPase_NBD"/>
</dbReference>
<keyword evidence="4 9" id="KW-0808">Transferase</keyword>
<dbReference type="PIRSF" id="PIRSF036458">
    <property type="entry name" value="Butyrate_kin"/>
    <property type="match status" value="1"/>
</dbReference>
<dbReference type="InterPro" id="IPR011245">
    <property type="entry name" value="Butyrate_kin"/>
</dbReference>
<name>C0CK03_BLAHS</name>
<dbReference type="InterPro" id="IPR000890">
    <property type="entry name" value="Aliphatic_acid_kin_short-chain"/>
</dbReference>